<evidence type="ECO:0000313" key="4">
    <source>
        <dbReference type="EMBL" id="KAE9347125.1"/>
    </source>
</evidence>
<dbReference type="Proteomes" id="UP000434957">
    <property type="component" value="Unassembled WGS sequence"/>
</dbReference>
<dbReference type="AlphaFoldDB" id="A0A6A4FMZ3"/>
<evidence type="ECO:0000259" key="2">
    <source>
        <dbReference type="Pfam" id="PF20681"/>
    </source>
</evidence>
<dbReference type="EMBL" id="QXFV01001000">
    <property type="protein sequence ID" value="KAE9018460.1"/>
    <property type="molecule type" value="Genomic_DNA"/>
</dbReference>
<feature type="compositionally biased region" description="Basic and acidic residues" evidence="1">
    <location>
        <begin position="246"/>
        <end position="257"/>
    </location>
</feature>
<dbReference type="Pfam" id="PF20681">
    <property type="entry name" value="DUF6818"/>
    <property type="match status" value="1"/>
</dbReference>
<feature type="region of interest" description="Disordered" evidence="1">
    <location>
        <begin position="96"/>
        <end position="118"/>
    </location>
</feature>
<gene>
    <name evidence="3" type="ORF">PR001_g14134</name>
    <name evidence="4" type="ORF">PR003_g7089</name>
</gene>
<dbReference type="PANTHER" id="PTHR34409:SF1">
    <property type="entry name" value="MYB-LIKE DOMAIN-CONTAINING PROTEIN"/>
    <property type="match status" value="1"/>
</dbReference>
<feature type="domain" description="DUF6818" evidence="2">
    <location>
        <begin position="27"/>
        <end position="103"/>
    </location>
</feature>
<organism evidence="4 6">
    <name type="scientific">Phytophthora rubi</name>
    <dbReference type="NCBI Taxonomy" id="129364"/>
    <lineage>
        <taxon>Eukaryota</taxon>
        <taxon>Sar</taxon>
        <taxon>Stramenopiles</taxon>
        <taxon>Oomycota</taxon>
        <taxon>Peronosporomycetes</taxon>
        <taxon>Peronosporales</taxon>
        <taxon>Peronosporaceae</taxon>
        <taxon>Phytophthora</taxon>
    </lineage>
</organism>
<feature type="compositionally biased region" description="Acidic residues" evidence="1">
    <location>
        <begin position="96"/>
        <end position="107"/>
    </location>
</feature>
<dbReference type="EMBL" id="QXFT01000327">
    <property type="protein sequence ID" value="KAE9347125.1"/>
    <property type="molecule type" value="Genomic_DNA"/>
</dbReference>
<feature type="compositionally biased region" description="Basic and acidic residues" evidence="1">
    <location>
        <begin position="215"/>
        <end position="224"/>
    </location>
</feature>
<sequence length="257" mass="28193">MVKQTGSPNYKIVEIDRILAIVEEHLPLGKDEWEERVATDCNLIRVEQDLESLRRKFKSLYSMPNPTGTVEMPPHVKKAKLAKRSIDDKANIVEIDDEADEDEEDANGQESNELTRFGCDKSDTACDQVVNVVLVILTPSRHADSLDTCNDQVVVDGLKAFAPTPGPAPLTSVSATRQLRSSGLKKPRKASTPSLISSEAAKTTKTPAARGLRPGSRDEDEAHRHASLQSTSNRLGGSNLYSFRDSVGEKRAREGDD</sequence>
<evidence type="ECO:0000313" key="5">
    <source>
        <dbReference type="Proteomes" id="UP000429607"/>
    </source>
</evidence>
<proteinExistence type="predicted"/>
<accession>A0A6A4FMZ3</accession>
<feature type="compositionally biased region" description="Polar residues" evidence="1">
    <location>
        <begin position="171"/>
        <end position="181"/>
    </location>
</feature>
<evidence type="ECO:0000256" key="1">
    <source>
        <dbReference type="SAM" id="MobiDB-lite"/>
    </source>
</evidence>
<feature type="compositionally biased region" description="Polar residues" evidence="1">
    <location>
        <begin position="191"/>
        <end position="206"/>
    </location>
</feature>
<protein>
    <recommendedName>
        <fullName evidence="2">DUF6818 domain-containing protein</fullName>
    </recommendedName>
</protein>
<dbReference type="Proteomes" id="UP000429607">
    <property type="component" value="Unassembled WGS sequence"/>
</dbReference>
<feature type="region of interest" description="Disordered" evidence="1">
    <location>
        <begin position="162"/>
        <end position="257"/>
    </location>
</feature>
<comment type="caution">
    <text evidence="4">The sequence shown here is derived from an EMBL/GenBank/DDBJ whole genome shotgun (WGS) entry which is preliminary data.</text>
</comment>
<dbReference type="InterPro" id="IPR049203">
    <property type="entry name" value="DUF6818"/>
</dbReference>
<reference evidence="4 6" key="1">
    <citation type="submission" date="2018-08" db="EMBL/GenBank/DDBJ databases">
        <title>Genomic investigation of the strawberry pathogen Phytophthora fragariae indicates pathogenicity is determined by transcriptional variation in three key races.</title>
        <authorList>
            <person name="Adams T.M."/>
            <person name="Armitage A.D."/>
            <person name="Sobczyk M.K."/>
            <person name="Bates H.J."/>
            <person name="Dunwell J.M."/>
            <person name="Nellist C.F."/>
            <person name="Harrison R.J."/>
        </authorList>
    </citation>
    <scope>NUCLEOTIDE SEQUENCE [LARGE SCALE GENOMIC DNA]</scope>
    <source>
        <strain evidence="3 5">SCRP249</strain>
        <strain evidence="4 6">SCRP333</strain>
    </source>
</reference>
<evidence type="ECO:0000313" key="6">
    <source>
        <dbReference type="Proteomes" id="UP000434957"/>
    </source>
</evidence>
<dbReference type="PANTHER" id="PTHR34409">
    <property type="entry name" value="SET DOMAIN-CONTAINING PROTEIN"/>
    <property type="match status" value="1"/>
</dbReference>
<feature type="compositionally biased region" description="Polar residues" evidence="1">
    <location>
        <begin position="227"/>
        <end position="241"/>
    </location>
</feature>
<keyword evidence="6" id="KW-1185">Reference proteome</keyword>
<name>A0A6A4FMZ3_9STRA</name>
<evidence type="ECO:0000313" key="3">
    <source>
        <dbReference type="EMBL" id="KAE9018460.1"/>
    </source>
</evidence>